<name>A0ABW8EZ97_9BURK</name>
<dbReference type="InterPro" id="IPR002716">
    <property type="entry name" value="PIN_dom"/>
</dbReference>
<dbReference type="Proteomes" id="UP001617427">
    <property type="component" value="Unassembled WGS sequence"/>
</dbReference>
<reference evidence="2 3" key="1">
    <citation type="submission" date="2024-10" db="EMBL/GenBank/DDBJ databases">
        <title>The Natural Products Discovery Center: Release of the First 8490 Sequenced Strains for Exploring Actinobacteria Biosynthetic Diversity.</title>
        <authorList>
            <person name="Kalkreuter E."/>
            <person name="Kautsar S.A."/>
            <person name="Yang D."/>
            <person name="Bader C.D."/>
            <person name="Teijaro C.N."/>
            <person name="Fluegel L."/>
            <person name="Davis C.M."/>
            <person name="Simpson J.R."/>
            <person name="Lauterbach L."/>
            <person name="Steele A.D."/>
            <person name="Gui C."/>
            <person name="Meng S."/>
            <person name="Li G."/>
            <person name="Viehrig K."/>
            <person name="Ye F."/>
            <person name="Su P."/>
            <person name="Kiefer A.F."/>
            <person name="Nichols A."/>
            <person name="Cepeda A.J."/>
            <person name="Yan W."/>
            <person name="Fan B."/>
            <person name="Jiang Y."/>
            <person name="Adhikari A."/>
            <person name="Zheng C.-J."/>
            <person name="Schuster L."/>
            <person name="Cowan T.M."/>
            <person name="Smanski M.J."/>
            <person name="Chevrette M.G."/>
            <person name="De Carvalho L.P.S."/>
            <person name="Shen B."/>
        </authorList>
    </citation>
    <scope>NUCLEOTIDE SEQUENCE [LARGE SCALE GENOMIC DNA]</scope>
    <source>
        <strain evidence="2 3">NPDC087045</strain>
    </source>
</reference>
<dbReference type="PANTHER" id="PTHR34610:SF3">
    <property type="entry name" value="SSL7007 PROTEIN"/>
    <property type="match status" value="1"/>
</dbReference>
<evidence type="ECO:0000259" key="1">
    <source>
        <dbReference type="Pfam" id="PF13470"/>
    </source>
</evidence>
<evidence type="ECO:0000313" key="2">
    <source>
        <dbReference type="EMBL" id="MFJ3046347.1"/>
    </source>
</evidence>
<dbReference type="InterPro" id="IPR002850">
    <property type="entry name" value="PIN_toxin-like"/>
</dbReference>
<proteinExistence type="predicted"/>
<accession>A0ABW8EZ97</accession>
<dbReference type="InterPro" id="IPR029060">
    <property type="entry name" value="PIN-like_dom_sf"/>
</dbReference>
<dbReference type="NCBIfam" id="TIGR00305">
    <property type="entry name" value="putative toxin-antitoxin system toxin component, PIN family"/>
    <property type="match status" value="1"/>
</dbReference>
<sequence>MSIPAIPVPNASTVPTIGPAPAASERQRLVLDTNVCLDLFVFRDPRWNALLQALRDGSVQAYTREDCRNEWLAVLDYPHLPVTAADKPAICAEFDRLLHCLPLAEVNTFGLPLCTDKDDQKFLELALQCQAHVLVSKDKAVLKLAKKTLRKGMFSIIQPQHWRLDAFPLPSPD</sequence>
<organism evidence="2 3">
    <name type="scientific">Herbaspirillum chlorophenolicum</name>
    <dbReference type="NCBI Taxonomy" id="211589"/>
    <lineage>
        <taxon>Bacteria</taxon>
        <taxon>Pseudomonadati</taxon>
        <taxon>Pseudomonadota</taxon>
        <taxon>Betaproteobacteria</taxon>
        <taxon>Burkholderiales</taxon>
        <taxon>Oxalobacteraceae</taxon>
        <taxon>Herbaspirillum</taxon>
    </lineage>
</organism>
<keyword evidence="3" id="KW-1185">Reference proteome</keyword>
<dbReference type="RefSeq" id="WP_082221462.1">
    <property type="nucleotide sequence ID" value="NZ_JBIUZV010000005.1"/>
</dbReference>
<feature type="domain" description="PIN" evidence="1">
    <location>
        <begin position="28"/>
        <end position="140"/>
    </location>
</feature>
<protein>
    <submittedName>
        <fullName evidence="2">Toxin-antitoxin system toxin component, PIN family</fullName>
    </submittedName>
</protein>
<evidence type="ECO:0000313" key="3">
    <source>
        <dbReference type="Proteomes" id="UP001617427"/>
    </source>
</evidence>
<comment type="caution">
    <text evidence="2">The sequence shown here is derived from an EMBL/GenBank/DDBJ whole genome shotgun (WGS) entry which is preliminary data.</text>
</comment>
<dbReference type="SUPFAM" id="SSF88723">
    <property type="entry name" value="PIN domain-like"/>
    <property type="match status" value="1"/>
</dbReference>
<dbReference type="EMBL" id="JBIUZV010000005">
    <property type="protein sequence ID" value="MFJ3046347.1"/>
    <property type="molecule type" value="Genomic_DNA"/>
</dbReference>
<gene>
    <name evidence="2" type="ORF">ACIPEN_10975</name>
</gene>
<dbReference type="PANTHER" id="PTHR34610">
    <property type="entry name" value="SSL7007 PROTEIN"/>
    <property type="match status" value="1"/>
</dbReference>
<dbReference type="Pfam" id="PF13470">
    <property type="entry name" value="PIN_3"/>
    <property type="match status" value="1"/>
</dbReference>